<accession>A0A392TWW1</accession>
<sequence length="48" mass="5099">PCPRIAQATEQAETNCKLRLAPAGVRLAPLTSTKFAEISILLANEPPP</sequence>
<feature type="non-terminal residue" evidence="1">
    <location>
        <position position="1"/>
    </location>
</feature>
<organism evidence="1 2">
    <name type="scientific">Trifolium medium</name>
    <dbReference type="NCBI Taxonomy" id="97028"/>
    <lineage>
        <taxon>Eukaryota</taxon>
        <taxon>Viridiplantae</taxon>
        <taxon>Streptophyta</taxon>
        <taxon>Embryophyta</taxon>
        <taxon>Tracheophyta</taxon>
        <taxon>Spermatophyta</taxon>
        <taxon>Magnoliopsida</taxon>
        <taxon>eudicotyledons</taxon>
        <taxon>Gunneridae</taxon>
        <taxon>Pentapetalae</taxon>
        <taxon>rosids</taxon>
        <taxon>fabids</taxon>
        <taxon>Fabales</taxon>
        <taxon>Fabaceae</taxon>
        <taxon>Papilionoideae</taxon>
        <taxon>50 kb inversion clade</taxon>
        <taxon>NPAAA clade</taxon>
        <taxon>Hologalegina</taxon>
        <taxon>IRL clade</taxon>
        <taxon>Trifolieae</taxon>
        <taxon>Trifolium</taxon>
    </lineage>
</organism>
<dbReference type="EMBL" id="LXQA010678663">
    <property type="protein sequence ID" value="MCI65592.1"/>
    <property type="molecule type" value="Genomic_DNA"/>
</dbReference>
<keyword evidence="2" id="KW-1185">Reference proteome</keyword>
<reference evidence="1 2" key="1">
    <citation type="journal article" date="2018" name="Front. Plant Sci.">
        <title>Red Clover (Trifolium pratense) and Zigzag Clover (T. medium) - A Picture of Genomic Similarities and Differences.</title>
        <authorList>
            <person name="Dluhosova J."/>
            <person name="Istvanek J."/>
            <person name="Nedelnik J."/>
            <person name="Repkova J."/>
        </authorList>
    </citation>
    <scope>NUCLEOTIDE SEQUENCE [LARGE SCALE GENOMIC DNA]</scope>
    <source>
        <strain evidence="2">cv. 10/8</strain>
        <tissue evidence="1">Leaf</tissue>
    </source>
</reference>
<dbReference type="Proteomes" id="UP000265520">
    <property type="component" value="Unassembled WGS sequence"/>
</dbReference>
<proteinExistence type="predicted"/>
<comment type="caution">
    <text evidence="1">The sequence shown here is derived from an EMBL/GenBank/DDBJ whole genome shotgun (WGS) entry which is preliminary data.</text>
</comment>
<name>A0A392TWW1_9FABA</name>
<dbReference type="AlphaFoldDB" id="A0A392TWW1"/>
<evidence type="ECO:0000313" key="2">
    <source>
        <dbReference type="Proteomes" id="UP000265520"/>
    </source>
</evidence>
<evidence type="ECO:0000313" key="1">
    <source>
        <dbReference type="EMBL" id="MCI65592.1"/>
    </source>
</evidence>
<protein>
    <submittedName>
        <fullName evidence="1">Uncharacterized protein</fullName>
    </submittedName>
</protein>